<feature type="transmembrane region" description="Helical" evidence="1">
    <location>
        <begin position="65"/>
        <end position="91"/>
    </location>
</feature>
<comment type="caution">
    <text evidence="2">The sequence shown here is derived from an EMBL/GenBank/DDBJ whole genome shotgun (WGS) entry which is preliminary data.</text>
</comment>
<dbReference type="RefSeq" id="WP_016868210.1">
    <property type="nucleotide sequence ID" value="NZ_CAWNVR010000208.1"/>
</dbReference>
<dbReference type="Pfam" id="PF06897">
    <property type="entry name" value="DUF1269"/>
    <property type="match status" value="1"/>
</dbReference>
<sequence length="162" mass="17685">MAHLTVLEFPTADGAERLESKLSELQQQHLLDIQDAAVVSWPKGAKKPKTRQLHNLSGLGALDGAFWGLLFGILFFIPILGMAIGAAIGALTASFADVGIDDNFIKRVRDEVTEGTSALFLLTSNEVVERIAEALKNEDFKILATNLPKEQEDRLKEAFAHS</sequence>
<evidence type="ECO:0000313" key="3">
    <source>
        <dbReference type="Proteomes" id="UP000235036"/>
    </source>
</evidence>
<keyword evidence="1" id="KW-0812">Transmembrane</keyword>
<reference evidence="2 3" key="1">
    <citation type="submission" date="2017-08" db="EMBL/GenBank/DDBJ databases">
        <title>Genomes of Fischerella (Mastigocladus) sp. strains.</title>
        <authorList>
            <person name="Miller S.R."/>
        </authorList>
    </citation>
    <scope>NUCLEOTIDE SEQUENCE [LARGE SCALE GENOMIC DNA]</scope>
    <source>
        <strain evidence="2 3">CCMEE 5323</strain>
    </source>
</reference>
<organism evidence="2 3">
    <name type="scientific">Fischerella muscicola CCMEE 5323</name>
    <dbReference type="NCBI Taxonomy" id="2019572"/>
    <lineage>
        <taxon>Bacteria</taxon>
        <taxon>Bacillati</taxon>
        <taxon>Cyanobacteriota</taxon>
        <taxon>Cyanophyceae</taxon>
        <taxon>Nostocales</taxon>
        <taxon>Hapalosiphonaceae</taxon>
        <taxon>Fischerella</taxon>
    </lineage>
</organism>
<keyword evidence="1" id="KW-1133">Transmembrane helix</keyword>
<name>A0A2N6K6C5_FISMU</name>
<proteinExistence type="predicted"/>
<keyword evidence="1" id="KW-0472">Membrane</keyword>
<dbReference type="Proteomes" id="UP000235036">
    <property type="component" value="Unassembled WGS sequence"/>
</dbReference>
<accession>A0A2N6K6C5</accession>
<keyword evidence="3" id="KW-1185">Reference proteome</keyword>
<protein>
    <submittedName>
        <fullName evidence="2">DUF1269 domain-containing protein</fullName>
    </submittedName>
</protein>
<dbReference type="AlphaFoldDB" id="A0A2N6K6C5"/>
<gene>
    <name evidence="2" type="ORF">CEN44_06730</name>
</gene>
<evidence type="ECO:0000256" key="1">
    <source>
        <dbReference type="SAM" id="Phobius"/>
    </source>
</evidence>
<dbReference type="InterPro" id="IPR009200">
    <property type="entry name" value="DUF1269_membrane"/>
</dbReference>
<dbReference type="EMBL" id="NRQW01000134">
    <property type="protein sequence ID" value="PLZ92157.1"/>
    <property type="molecule type" value="Genomic_DNA"/>
</dbReference>
<evidence type="ECO:0000313" key="2">
    <source>
        <dbReference type="EMBL" id="PLZ92157.1"/>
    </source>
</evidence>